<dbReference type="STRING" id="1121266.SAMN02745883_00532"/>
<dbReference type="PANTHER" id="PTHR37299:SF1">
    <property type="entry name" value="STAGE 0 SPORULATION PROTEIN A HOMOLOG"/>
    <property type="match status" value="1"/>
</dbReference>
<evidence type="ECO:0000256" key="1">
    <source>
        <dbReference type="ARBA" id="ARBA00018672"/>
    </source>
</evidence>
<comment type="function">
    <text evidence="2">May play the central regulatory role in sporulation. It may be an element of the effector pathway responsible for the activation of sporulation genes in response to nutritional stress. Spo0A may act in concert with spo0H (a sigma factor) to control the expression of some genes that are critical to the sporulation process.</text>
</comment>
<evidence type="ECO:0000313" key="6">
    <source>
        <dbReference type="EMBL" id="SHJ82501.1"/>
    </source>
</evidence>
<dbReference type="AlphaFoldDB" id="A0A1M6MGA5"/>
<gene>
    <name evidence="6" type="ORF">SAMN02745883_00532</name>
</gene>
<feature type="domain" description="HTH LytTR-type" evidence="5">
    <location>
        <begin position="149"/>
        <end position="255"/>
    </location>
</feature>
<dbReference type="SUPFAM" id="SSF52172">
    <property type="entry name" value="CheY-like"/>
    <property type="match status" value="1"/>
</dbReference>
<evidence type="ECO:0000256" key="3">
    <source>
        <dbReference type="PROSITE-ProRule" id="PRU00169"/>
    </source>
</evidence>
<accession>A0A1M6MGA5</accession>
<reference evidence="6 7" key="1">
    <citation type="submission" date="2016-11" db="EMBL/GenBank/DDBJ databases">
        <authorList>
            <person name="Jaros S."/>
            <person name="Januszkiewicz K."/>
            <person name="Wedrychowicz H."/>
        </authorList>
    </citation>
    <scope>NUCLEOTIDE SEQUENCE [LARGE SCALE GENOMIC DNA]</scope>
    <source>
        <strain evidence="6 7">DSM 14501</strain>
    </source>
</reference>
<feature type="modified residue" description="4-aspartylphosphate" evidence="3">
    <location>
        <position position="53"/>
    </location>
</feature>
<dbReference type="PANTHER" id="PTHR37299">
    <property type="entry name" value="TRANSCRIPTIONAL REGULATOR-RELATED"/>
    <property type="match status" value="1"/>
</dbReference>
<dbReference type="InterPro" id="IPR011006">
    <property type="entry name" value="CheY-like_superfamily"/>
</dbReference>
<dbReference type="Pfam" id="PF04397">
    <property type="entry name" value="LytTR"/>
    <property type="match status" value="1"/>
</dbReference>
<evidence type="ECO:0000259" key="5">
    <source>
        <dbReference type="PROSITE" id="PS50930"/>
    </source>
</evidence>
<feature type="domain" description="Response regulatory" evidence="4">
    <location>
        <begin position="2"/>
        <end position="116"/>
    </location>
</feature>
<keyword evidence="7" id="KW-1185">Reference proteome</keyword>
<dbReference type="GO" id="GO:0003677">
    <property type="term" value="F:DNA binding"/>
    <property type="evidence" value="ECO:0007669"/>
    <property type="project" value="InterPro"/>
</dbReference>
<sequence length="255" mass="29492">MKCIVVDDEMPARDEIIYLLNDIGGLDIIGEASDGESALKLIKSRKPDVVFLDINMTGMDGFDLVNEILKFEHIPLIVFVTAYDQYAIKAFEVNAIDYILKPINKERLKKTVRKLKLLFSNENINFDIEKRLNKLISKLNQPNEKIDRICVYENGKYIPLNPKEILYLTTVGRNTIIKTKNGQFTTNYTLSEMEEKLSKYNFFRSHRSFLVNLDEVKEIHNWFNGTFQIVLNGAENVKISVSRNKAGEFKEIMNI</sequence>
<dbReference type="SMART" id="SM00448">
    <property type="entry name" value="REC"/>
    <property type="match status" value="1"/>
</dbReference>
<evidence type="ECO:0000259" key="4">
    <source>
        <dbReference type="PROSITE" id="PS50110"/>
    </source>
</evidence>
<dbReference type="CDD" id="cd17532">
    <property type="entry name" value="REC_LytTR_AlgR-like"/>
    <property type="match status" value="1"/>
</dbReference>
<dbReference type="Proteomes" id="UP000184082">
    <property type="component" value="Unassembled WGS sequence"/>
</dbReference>
<dbReference type="InterPro" id="IPR007492">
    <property type="entry name" value="LytTR_DNA-bd_dom"/>
</dbReference>
<evidence type="ECO:0000256" key="2">
    <source>
        <dbReference type="ARBA" id="ARBA00024867"/>
    </source>
</evidence>
<proteinExistence type="predicted"/>
<dbReference type="RefSeq" id="WP_072965841.1">
    <property type="nucleotide sequence ID" value="NZ_FRAJ01000004.1"/>
</dbReference>
<evidence type="ECO:0000313" key="7">
    <source>
        <dbReference type="Proteomes" id="UP000184082"/>
    </source>
</evidence>
<dbReference type="Gene3D" id="2.40.50.1020">
    <property type="entry name" value="LytTr DNA-binding domain"/>
    <property type="match status" value="1"/>
</dbReference>
<name>A0A1M6MGA5_9FIRM</name>
<dbReference type="SMART" id="SM00850">
    <property type="entry name" value="LytTR"/>
    <property type="match status" value="1"/>
</dbReference>
<dbReference type="EMBL" id="FRAJ01000004">
    <property type="protein sequence ID" value="SHJ82501.1"/>
    <property type="molecule type" value="Genomic_DNA"/>
</dbReference>
<dbReference type="Gene3D" id="3.40.50.2300">
    <property type="match status" value="1"/>
</dbReference>
<dbReference type="PROSITE" id="PS50930">
    <property type="entry name" value="HTH_LYTTR"/>
    <property type="match status" value="1"/>
</dbReference>
<keyword evidence="3" id="KW-0597">Phosphoprotein</keyword>
<dbReference type="InterPro" id="IPR046947">
    <property type="entry name" value="LytR-like"/>
</dbReference>
<dbReference type="GO" id="GO:0000156">
    <property type="term" value="F:phosphorelay response regulator activity"/>
    <property type="evidence" value="ECO:0007669"/>
    <property type="project" value="InterPro"/>
</dbReference>
<dbReference type="PROSITE" id="PS50110">
    <property type="entry name" value="RESPONSE_REGULATORY"/>
    <property type="match status" value="1"/>
</dbReference>
<dbReference type="Pfam" id="PF00072">
    <property type="entry name" value="Response_reg"/>
    <property type="match status" value="1"/>
</dbReference>
<dbReference type="InterPro" id="IPR001789">
    <property type="entry name" value="Sig_transdc_resp-reg_receiver"/>
</dbReference>
<organism evidence="6 7">
    <name type="scientific">Caminicella sporogenes DSM 14501</name>
    <dbReference type="NCBI Taxonomy" id="1121266"/>
    <lineage>
        <taxon>Bacteria</taxon>
        <taxon>Bacillati</taxon>
        <taxon>Bacillota</taxon>
        <taxon>Clostridia</taxon>
        <taxon>Peptostreptococcales</taxon>
        <taxon>Caminicellaceae</taxon>
        <taxon>Caminicella</taxon>
    </lineage>
</organism>
<protein>
    <recommendedName>
        <fullName evidence="1">Stage 0 sporulation protein A homolog</fullName>
    </recommendedName>
</protein>